<dbReference type="InterPro" id="IPR009057">
    <property type="entry name" value="Homeodomain-like_sf"/>
</dbReference>
<evidence type="ECO:0000313" key="2">
    <source>
        <dbReference type="Proteomes" id="UP000219621"/>
    </source>
</evidence>
<proteinExistence type="predicted"/>
<protein>
    <recommendedName>
        <fullName evidence="3">Homeodomain-like domain-containing protein</fullName>
    </recommendedName>
</protein>
<accession>A0A286GYP9</accession>
<sequence>MTVSYRQTYGYLPEPCVRLLEGGDEELMWRVVGRLGGNTVTVPVRLTAKCILVRELGQDDAARVWRIWRGDGAGGEIEVTVPRMTHAALKVRRRRLLSLIEAGVTVRDAARRLGVTERTAYLDLARARRDGEIATPQLDLFPGL</sequence>
<evidence type="ECO:0008006" key="3">
    <source>
        <dbReference type="Google" id="ProtNLM"/>
    </source>
</evidence>
<dbReference type="AlphaFoldDB" id="A0A286GYP9"/>
<gene>
    <name evidence="1" type="ORF">SAMN05421508_11378</name>
</gene>
<keyword evidence="2" id="KW-1185">Reference proteome</keyword>
<dbReference type="EMBL" id="OCNJ01000013">
    <property type="protein sequence ID" value="SOE00643.1"/>
    <property type="molecule type" value="Genomic_DNA"/>
</dbReference>
<evidence type="ECO:0000313" key="1">
    <source>
        <dbReference type="EMBL" id="SOE00643.1"/>
    </source>
</evidence>
<reference evidence="1 2" key="1">
    <citation type="submission" date="2017-09" db="EMBL/GenBank/DDBJ databases">
        <authorList>
            <person name="Ehlers B."/>
            <person name="Leendertz F.H."/>
        </authorList>
    </citation>
    <scope>NUCLEOTIDE SEQUENCE [LARGE SCALE GENOMIC DNA]</scope>
    <source>
        <strain evidence="1 2">USBA 140</strain>
    </source>
</reference>
<dbReference type="SUPFAM" id="SSF46689">
    <property type="entry name" value="Homeodomain-like"/>
    <property type="match status" value="1"/>
</dbReference>
<organism evidence="1 2">
    <name type="scientific">Caenispirillum bisanense</name>
    <dbReference type="NCBI Taxonomy" id="414052"/>
    <lineage>
        <taxon>Bacteria</taxon>
        <taxon>Pseudomonadati</taxon>
        <taxon>Pseudomonadota</taxon>
        <taxon>Alphaproteobacteria</taxon>
        <taxon>Rhodospirillales</taxon>
        <taxon>Novispirillaceae</taxon>
        <taxon>Caenispirillum</taxon>
    </lineage>
</organism>
<dbReference type="RefSeq" id="WP_097281305.1">
    <property type="nucleotide sequence ID" value="NZ_OCNJ01000013.1"/>
</dbReference>
<name>A0A286GYP9_9PROT</name>
<dbReference type="Proteomes" id="UP000219621">
    <property type="component" value="Unassembled WGS sequence"/>
</dbReference>